<feature type="domain" description="UBR-type" evidence="4">
    <location>
        <begin position="50"/>
        <end position="103"/>
    </location>
</feature>
<evidence type="ECO:0000313" key="5">
    <source>
        <dbReference type="EMBL" id="KAK8835669.1"/>
    </source>
</evidence>
<gene>
    <name evidence="5" type="ORF">M9Y10_042384</name>
</gene>
<evidence type="ECO:0000256" key="3">
    <source>
        <dbReference type="ARBA" id="ARBA00022833"/>
    </source>
</evidence>
<dbReference type="Gene3D" id="2.10.110.30">
    <property type="match status" value="1"/>
</dbReference>
<name>A0ABR2GP13_9EUKA</name>
<evidence type="ECO:0000313" key="6">
    <source>
        <dbReference type="Proteomes" id="UP001470230"/>
    </source>
</evidence>
<keyword evidence="1" id="KW-0479">Metal-binding</keyword>
<dbReference type="EMBL" id="JAPFFF010000078">
    <property type="protein sequence ID" value="KAK8835669.1"/>
    <property type="molecule type" value="Genomic_DNA"/>
</dbReference>
<sequence length="136" mass="15484">MEINYKDLRSLFLSDPSLAVEYCHAIISTTTKIDTFQSFYTYHLSNSQKSSCLNEWMSPQMSIHCSTCGMQPNACICLQCFLNEYSISVDSRGSCDCGDFAQSIMDSKITAIQKNIWMKAFPNCSQTSNSWRHSKR</sequence>
<keyword evidence="3" id="KW-0862">Zinc</keyword>
<proteinExistence type="predicted"/>
<evidence type="ECO:0000256" key="1">
    <source>
        <dbReference type="ARBA" id="ARBA00022723"/>
    </source>
</evidence>
<dbReference type="InterPro" id="IPR003126">
    <property type="entry name" value="Znf_UBR"/>
</dbReference>
<keyword evidence="2" id="KW-0863">Zinc-finger</keyword>
<dbReference type="SMART" id="SM00396">
    <property type="entry name" value="ZnF_UBR1"/>
    <property type="match status" value="1"/>
</dbReference>
<accession>A0ABR2GP13</accession>
<organism evidence="5 6">
    <name type="scientific">Tritrichomonas musculus</name>
    <dbReference type="NCBI Taxonomy" id="1915356"/>
    <lineage>
        <taxon>Eukaryota</taxon>
        <taxon>Metamonada</taxon>
        <taxon>Parabasalia</taxon>
        <taxon>Tritrichomonadida</taxon>
        <taxon>Tritrichomonadidae</taxon>
        <taxon>Tritrichomonas</taxon>
    </lineage>
</organism>
<dbReference type="Pfam" id="PF02207">
    <property type="entry name" value="zf-UBR"/>
    <property type="match status" value="1"/>
</dbReference>
<dbReference type="Proteomes" id="UP001470230">
    <property type="component" value="Unassembled WGS sequence"/>
</dbReference>
<keyword evidence="6" id="KW-1185">Reference proteome</keyword>
<reference evidence="5 6" key="1">
    <citation type="submission" date="2024-04" db="EMBL/GenBank/DDBJ databases">
        <title>Tritrichomonas musculus Genome.</title>
        <authorList>
            <person name="Alves-Ferreira E."/>
            <person name="Grigg M."/>
            <person name="Lorenzi H."/>
            <person name="Galac M."/>
        </authorList>
    </citation>
    <scope>NUCLEOTIDE SEQUENCE [LARGE SCALE GENOMIC DNA]</scope>
    <source>
        <strain evidence="5 6">EAF2021</strain>
    </source>
</reference>
<protein>
    <recommendedName>
        <fullName evidence="4">UBR-type domain-containing protein</fullName>
    </recommendedName>
</protein>
<evidence type="ECO:0000256" key="2">
    <source>
        <dbReference type="ARBA" id="ARBA00022771"/>
    </source>
</evidence>
<comment type="caution">
    <text evidence="5">The sequence shown here is derived from an EMBL/GenBank/DDBJ whole genome shotgun (WGS) entry which is preliminary data.</text>
</comment>
<evidence type="ECO:0000259" key="4">
    <source>
        <dbReference type="SMART" id="SM00396"/>
    </source>
</evidence>